<accession>A0A3D9CAZ0</accession>
<reference evidence="2" key="1">
    <citation type="submission" date="2018-06" db="EMBL/GenBank/DDBJ databases">
        <authorList>
            <person name="Lum Nde A."/>
            <person name="Hugo C."/>
        </authorList>
    </citation>
    <scope>NUCLEOTIDE SEQUENCE [LARGE SCALE GENOMIC DNA]</scope>
    <source>
        <strain evidence="2">1_F178</strain>
    </source>
</reference>
<proteinExistence type="predicted"/>
<evidence type="ECO:0000313" key="2">
    <source>
        <dbReference type="Proteomes" id="UP000256686"/>
    </source>
</evidence>
<dbReference type="EMBL" id="QNVT01000006">
    <property type="protein sequence ID" value="REC62898.1"/>
    <property type="molecule type" value="Genomic_DNA"/>
</dbReference>
<comment type="caution">
    <text evidence="1">The sequence shown here is derived from an EMBL/GenBank/DDBJ whole genome shotgun (WGS) entry which is preliminary data.</text>
</comment>
<dbReference type="AlphaFoldDB" id="A0A3D9CAZ0"/>
<protein>
    <submittedName>
        <fullName evidence="1">Uncharacterized protein</fullName>
    </submittedName>
</protein>
<name>A0A3D9CAZ0_9FLAO</name>
<dbReference type="Proteomes" id="UP000256686">
    <property type="component" value="Unassembled WGS sequence"/>
</dbReference>
<keyword evidence="2" id="KW-1185">Reference proteome</keyword>
<sequence length="67" mass="8341">MTFFPKHILLFPFDFNGKNVILHTPKYRIKVYFPFSQWGIFNVRYKTVNIFFIFAYRMQNMIKLLWI</sequence>
<evidence type="ECO:0000313" key="1">
    <source>
        <dbReference type="EMBL" id="REC62898.1"/>
    </source>
</evidence>
<gene>
    <name evidence="1" type="ORF">DRF65_08760</name>
</gene>
<organism evidence="1 2">
    <name type="scientific">Chryseobacterium pennae</name>
    <dbReference type="NCBI Taxonomy" id="2258962"/>
    <lineage>
        <taxon>Bacteria</taxon>
        <taxon>Pseudomonadati</taxon>
        <taxon>Bacteroidota</taxon>
        <taxon>Flavobacteriia</taxon>
        <taxon>Flavobacteriales</taxon>
        <taxon>Weeksellaceae</taxon>
        <taxon>Chryseobacterium group</taxon>
        <taxon>Chryseobacterium</taxon>
    </lineage>
</organism>